<evidence type="ECO:0000256" key="1">
    <source>
        <dbReference type="SAM" id="MobiDB-lite"/>
    </source>
</evidence>
<feature type="compositionally biased region" description="Polar residues" evidence="1">
    <location>
        <begin position="270"/>
        <end position="284"/>
    </location>
</feature>
<name>A0A5E4EV57_PRUDU</name>
<keyword evidence="2" id="KW-0238">DNA-binding</keyword>
<evidence type="ECO:0000313" key="3">
    <source>
        <dbReference type="Proteomes" id="UP000327085"/>
    </source>
</evidence>
<dbReference type="AlphaFoldDB" id="A0A5E4EV57"/>
<feature type="region of interest" description="Disordered" evidence="1">
    <location>
        <begin position="1"/>
        <end position="24"/>
    </location>
</feature>
<protein>
    <submittedName>
        <fullName evidence="2">PREDICTED: DNA-binding</fullName>
    </submittedName>
</protein>
<feature type="compositionally biased region" description="Polar residues" evidence="1">
    <location>
        <begin position="360"/>
        <end position="369"/>
    </location>
</feature>
<dbReference type="Proteomes" id="UP000327085">
    <property type="component" value="Chromosome 5"/>
</dbReference>
<proteinExistence type="predicted"/>
<feature type="compositionally biased region" description="Basic and acidic residues" evidence="1">
    <location>
        <begin position="393"/>
        <end position="420"/>
    </location>
</feature>
<dbReference type="InterPro" id="IPR038859">
    <property type="entry name" value="RHL1"/>
</dbReference>
<sequence>MARTSSSKRKRKDQEDPNPEVTQRKRLKALAFCNNLLSEVPAKTHEPLTPSNTVVKHHGKDILKKSQRKNRFLFSFPGLLAPIGGGKIGELKDLGTKNPVLYLDFPQGRMKLFGTIVFPKNRYLTMQFPRGGKSVMCEDYFDNMIIFSDAWWIGTQAENPEEAQLDFPKELTEGQHAEYDFKGGAGSTSANKQSDRKNETTSVEHSPNVKVEDNVSDYGNKDLMRATPVRHSARTAGKRFNFGNASSGDDSFESDTYLSEGEDGKIGGLDSSSGKHASGKTENLSFGDVDIDNEDSVKGAQIPKQNQESSVSEAKSKKQSHSTFAVTTSVEDSHRNHSSLIQATISTLFKKVEKKKVDSIMQSQVQLPSSKVHETPKNPKKPASPKVSGQKSHQTDSKKKVNQDGRPKEKAKTIEEKDSGGKSLAKKKQDEVEEDDIEEFSSSSRVISSLFKSLFYCFGDGYI</sequence>
<feature type="compositionally biased region" description="Polar residues" evidence="1">
    <location>
        <begin position="243"/>
        <end position="257"/>
    </location>
</feature>
<dbReference type="InParanoid" id="A0A5E4EV57"/>
<feature type="compositionally biased region" description="Polar residues" evidence="1">
    <location>
        <begin position="303"/>
        <end position="313"/>
    </location>
</feature>
<accession>A0A5E4EV57</accession>
<dbReference type="EMBL" id="CABIKO010000037">
    <property type="protein sequence ID" value="VVA19645.1"/>
    <property type="molecule type" value="Genomic_DNA"/>
</dbReference>
<reference evidence="3" key="1">
    <citation type="journal article" date="2020" name="Plant J.">
        <title>Transposons played a major role in the diversification between the closely related almond and peach genomes: results from the almond genome sequence.</title>
        <authorList>
            <person name="Alioto T."/>
            <person name="Alexiou K.G."/>
            <person name="Bardil A."/>
            <person name="Barteri F."/>
            <person name="Castanera R."/>
            <person name="Cruz F."/>
            <person name="Dhingra A."/>
            <person name="Duval H."/>
            <person name="Fernandez I Marti A."/>
            <person name="Frias L."/>
            <person name="Galan B."/>
            <person name="Garcia J.L."/>
            <person name="Howad W."/>
            <person name="Gomez-Garrido J."/>
            <person name="Gut M."/>
            <person name="Julca I."/>
            <person name="Morata J."/>
            <person name="Puigdomenech P."/>
            <person name="Ribeca P."/>
            <person name="Rubio Cabetas M.J."/>
            <person name="Vlasova A."/>
            <person name="Wirthensohn M."/>
            <person name="Garcia-Mas J."/>
            <person name="Gabaldon T."/>
            <person name="Casacuberta J.M."/>
            <person name="Arus P."/>
        </authorList>
    </citation>
    <scope>NUCLEOTIDE SEQUENCE [LARGE SCALE GENOMIC DNA]</scope>
    <source>
        <strain evidence="3">cv. Texas</strain>
    </source>
</reference>
<dbReference type="GO" id="GO:0003677">
    <property type="term" value="F:DNA binding"/>
    <property type="evidence" value="ECO:0007669"/>
    <property type="project" value="UniProtKB-KW"/>
</dbReference>
<dbReference type="OMA" id="ENPEEAC"/>
<feature type="compositionally biased region" description="Basic residues" evidence="1">
    <location>
        <begin position="1"/>
        <end position="11"/>
    </location>
</feature>
<evidence type="ECO:0000313" key="2">
    <source>
        <dbReference type="EMBL" id="VVA19645.1"/>
    </source>
</evidence>
<organism evidence="2 3">
    <name type="scientific">Prunus dulcis</name>
    <name type="common">Almond</name>
    <name type="synonym">Amygdalus dulcis</name>
    <dbReference type="NCBI Taxonomy" id="3755"/>
    <lineage>
        <taxon>Eukaryota</taxon>
        <taxon>Viridiplantae</taxon>
        <taxon>Streptophyta</taxon>
        <taxon>Embryophyta</taxon>
        <taxon>Tracheophyta</taxon>
        <taxon>Spermatophyta</taxon>
        <taxon>Magnoliopsida</taxon>
        <taxon>eudicotyledons</taxon>
        <taxon>Gunneridae</taxon>
        <taxon>Pentapetalae</taxon>
        <taxon>rosids</taxon>
        <taxon>fabids</taxon>
        <taxon>Rosales</taxon>
        <taxon>Rosaceae</taxon>
        <taxon>Amygdaloideae</taxon>
        <taxon>Amygdaleae</taxon>
        <taxon>Prunus</taxon>
    </lineage>
</organism>
<feature type="region of interest" description="Disordered" evidence="1">
    <location>
        <begin position="179"/>
        <end position="337"/>
    </location>
</feature>
<dbReference type="FunCoup" id="A0A5E4EV57">
    <property type="interactions" value="1730"/>
</dbReference>
<dbReference type="GO" id="GO:0042023">
    <property type="term" value="P:DNA endoreduplication"/>
    <property type="evidence" value="ECO:0007669"/>
    <property type="project" value="InterPro"/>
</dbReference>
<dbReference type="PANTHER" id="PTHR35698">
    <property type="entry name" value="DNA-BINDING PROTEIN RHL1"/>
    <property type="match status" value="1"/>
</dbReference>
<dbReference type="Gramene" id="VVA19645">
    <property type="protein sequence ID" value="VVA19645"/>
    <property type="gene ID" value="Prudul26B014925"/>
</dbReference>
<dbReference type="PANTHER" id="PTHR35698:SF2">
    <property type="entry name" value="DNA-BINDING PROTEIN RHL1"/>
    <property type="match status" value="1"/>
</dbReference>
<feature type="region of interest" description="Disordered" evidence="1">
    <location>
        <begin position="360"/>
        <end position="439"/>
    </location>
</feature>
<feature type="compositionally biased region" description="Polar residues" evidence="1">
    <location>
        <begin position="321"/>
        <end position="330"/>
    </location>
</feature>
<gene>
    <name evidence="2" type="ORF">ALMOND_2B014925</name>
</gene>